<accession>A0A2U1P0Y6</accession>
<proteinExistence type="predicted"/>
<protein>
    <submittedName>
        <fullName evidence="1">Gelsolin domain-containing protein</fullName>
    </submittedName>
</protein>
<dbReference type="InterPro" id="IPR029006">
    <property type="entry name" value="ADF-H/Gelsolin-like_dom_sf"/>
</dbReference>
<dbReference type="AlphaFoldDB" id="A0A2U1P0Y6"/>
<name>A0A2U1P0Y6_ARTAN</name>
<dbReference type="Proteomes" id="UP000245207">
    <property type="component" value="Unassembled WGS sequence"/>
</dbReference>
<reference evidence="1 2" key="1">
    <citation type="journal article" date="2018" name="Mol. Plant">
        <title>The genome of Artemisia annua provides insight into the evolution of Asteraceae family and artemisinin biosynthesis.</title>
        <authorList>
            <person name="Shen Q."/>
            <person name="Zhang L."/>
            <person name="Liao Z."/>
            <person name="Wang S."/>
            <person name="Yan T."/>
            <person name="Shi P."/>
            <person name="Liu M."/>
            <person name="Fu X."/>
            <person name="Pan Q."/>
            <person name="Wang Y."/>
            <person name="Lv Z."/>
            <person name="Lu X."/>
            <person name="Zhang F."/>
            <person name="Jiang W."/>
            <person name="Ma Y."/>
            <person name="Chen M."/>
            <person name="Hao X."/>
            <person name="Li L."/>
            <person name="Tang Y."/>
            <person name="Lv G."/>
            <person name="Zhou Y."/>
            <person name="Sun X."/>
            <person name="Brodelius P.E."/>
            <person name="Rose J.K.C."/>
            <person name="Tang K."/>
        </authorList>
    </citation>
    <scope>NUCLEOTIDE SEQUENCE [LARGE SCALE GENOMIC DNA]</scope>
    <source>
        <strain evidence="2">cv. Huhao1</strain>
        <tissue evidence="1">Leaf</tissue>
    </source>
</reference>
<organism evidence="1 2">
    <name type="scientific">Artemisia annua</name>
    <name type="common">Sweet wormwood</name>
    <dbReference type="NCBI Taxonomy" id="35608"/>
    <lineage>
        <taxon>Eukaryota</taxon>
        <taxon>Viridiplantae</taxon>
        <taxon>Streptophyta</taxon>
        <taxon>Embryophyta</taxon>
        <taxon>Tracheophyta</taxon>
        <taxon>Spermatophyta</taxon>
        <taxon>Magnoliopsida</taxon>
        <taxon>eudicotyledons</taxon>
        <taxon>Gunneridae</taxon>
        <taxon>Pentapetalae</taxon>
        <taxon>asterids</taxon>
        <taxon>campanulids</taxon>
        <taxon>Asterales</taxon>
        <taxon>Asteraceae</taxon>
        <taxon>Asteroideae</taxon>
        <taxon>Anthemideae</taxon>
        <taxon>Artemisiinae</taxon>
        <taxon>Artemisia</taxon>
    </lineage>
</organism>
<dbReference type="PANTHER" id="PTHR11977:SF138">
    <property type="entry name" value="VILLIN-4"/>
    <property type="match status" value="1"/>
</dbReference>
<dbReference type="STRING" id="35608.A0A2U1P0Y6"/>
<dbReference type="GO" id="GO:0051015">
    <property type="term" value="F:actin filament binding"/>
    <property type="evidence" value="ECO:0007669"/>
    <property type="project" value="InterPro"/>
</dbReference>
<sequence length="121" mass="13625">MQHVADYFNDNRLLDGYLQPLSAAHSLGHLEICKILEAHVGIDQALKLNNKVIVDRRMKLQLARQRDYSFVTGTLRHDIHYWLGNDTTQGEAGATTLKTIEVDAALGGRVVQYQEVQGHET</sequence>
<dbReference type="EMBL" id="PKPP01001861">
    <property type="protein sequence ID" value="PWA79401.1"/>
    <property type="molecule type" value="Genomic_DNA"/>
</dbReference>
<comment type="caution">
    <text evidence="1">The sequence shown here is derived from an EMBL/GenBank/DDBJ whole genome shotgun (WGS) entry which is preliminary data.</text>
</comment>
<evidence type="ECO:0000313" key="2">
    <source>
        <dbReference type="Proteomes" id="UP000245207"/>
    </source>
</evidence>
<dbReference type="Gene3D" id="3.40.20.10">
    <property type="entry name" value="Severin"/>
    <property type="match status" value="1"/>
</dbReference>
<dbReference type="PANTHER" id="PTHR11977">
    <property type="entry name" value="VILLIN"/>
    <property type="match status" value="1"/>
</dbReference>
<dbReference type="SUPFAM" id="SSF55753">
    <property type="entry name" value="Actin depolymerizing proteins"/>
    <property type="match status" value="1"/>
</dbReference>
<dbReference type="OrthoDB" id="1692236at2759"/>
<dbReference type="GO" id="GO:0051014">
    <property type="term" value="P:actin filament severing"/>
    <property type="evidence" value="ECO:0007669"/>
    <property type="project" value="TreeGrafter"/>
</dbReference>
<keyword evidence="2" id="KW-1185">Reference proteome</keyword>
<gene>
    <name evidence="1" type="ORF">CTI12_AA113690</name>
</gene>
<evidence type="ECO:0000313" key="1">
    <source>
        <dbReference type="EMBL" id="PWA79401.1"/>
    </source>
</evidence>
<dbReference type="InterPro" id="IPR007122">
    <property type="entry name" value="Villin/Gelsolin"/>
</dbReference>